<evidence type="ECO:0000256" key="3">
    <source>
        <dbReference type="ARBA" id="ARBA00022448"/>
    </source>
</evidence>
<accession>A0A6J4M6V4</accession>
<feature type="transmembrane region" description="Helical" evidence="8">
    <location>
        <begin position="25"/>
        <end position="44"/>
    </location>
</feature>
<dbReference type="AlphaFoldDB" id="A0A6J4M6V4"/>
<dbReference type="NCBIfam" id="TIGR01297">
    <property type="entry name" value="CDF"/>
    <property type="match status" value="1"/>
</dbReference>
<dbReference type="Pfam" id="PF01545">
    <property type="entry name" value="Cation_efflux"/>
    <property type="match status" value="1"/>
</dbReference>
<dbReference type="GO" id="GO:0005385">
    <property type="term" value="F:zinc ion transmembrane transporter activity"/>
    <property type="evidence" value="ECO:0007669"/>
    <property type="project" value="TreeGrafter"/>
</dbReference>
<dbReference type="PANTHER" id="PTHR11562:SF17">
    <property type="entry name" value="RE54080P-RELATED"/>
    <property type="match status" value="1"/>
</dbReference>
<dbReference type="Pfam" id="PF16916">
    <property type="entry name" value="ZT_dimer"/>
    <property type="match status" value="1"/>
</dbReference>
<dbReference type="PANTHER" id="PTHR11562">
    <property type="entry name" value="CATION EFFLUX PROTEIN/ ZINC TRANSPORTER"/>
    <property type="match status" value="1"/>
</dbReference>
<keyword evidence="3" id="KW-0813">Transport</keyword>
<evidence type="ECO:0000256" key="2">
    <source>
        <dbReference type="ARBA" id="ARBA00008873"/>
    </source>
</evidence>
<name>A0A6J4M6V4_9ACTN</name>
<evidence type="ECO:0000259" key="10">
    <source>
        <dbReference type="Pfam" id="PF16916"/>
    </source>
</evidence>
<reference evidence="11" key="1">
    <citation type="submission" date="2020-02" db="EMBL/GenBank/DDBJ databases">
        <authorList>
            <person name="Meier V. D."/>
        </authorList>
    </citation>
    <scope>NUCLEOTIDE SEQUENCE</scope>
    <source>
        <strain evidence="11">AVDCRST_MAG72</strain>
    </source>
</reference>
<protein>
    <submittedName>
        <fullName evidence="11">Cobalt-zinc-cadmium resistance protein CzcD</fullName>
    </submittedName>
</protein>
<sequence length="210" mass="22752">MVCTYLVFAGVTRLLDPVEVEVRTMLGFAAIGLLANAVSLWLLGKRRERSLNMKGAYVEVLSDLVGSVVVIAAGIVVAVTGFHRADSIASLVIAAMILPRSFSLLRDAVDVLLEAAPEHVDLDDVREHLLGVPGVVDVHDLHAWMITSGLPVLSVHVTVTDPVLDERGIGSLLDEFSECVARHFEVEHATFQIEPESHRAHENLGDVAHD</sequence>
<dbReference type="InterPro" id="IPR027469">
    <property type="entry name" value="Cation_efflux_TMD_sf"/>
</dbReference>
<evidence type="ECO:0000256" key="6">
    <source>
        <dbReference type="ARBA" id="ARBA00023065"/>
    </source>
</evidence>
<dbReference type="GO" id="GO:0005886">
    <property type="term" value="C:plasma membrane"/>
    <property type="evidence" value="ECO:0007669"/>
    <property type="project" value="TreeGrafter"/>
</dbReference>
<evidence type="ECO:0000256" key="5">
    <source>
        <dbReference type="ARBA" id="ARBA00022989"/>
    </source>
</evidence>
<evidence type="ECO:0000256" key="4">
    <source>
        <dbReference type="ARBA" id="ARBA00022692"/>
    </source>
</evidence>
<keyword evidence="6" id="KW-0406">Ion transport</keyword>
<dbReference type="EMBL" id="CADCUJ010000059">
    <property type="protein sequence ID" value="CAA9350406.1"/>
    <property type="molecule type" value="Genomic_DNA"/>
</dbReference>
<gene>
    <name evidence="11" type="ORF">AVDCRST_MAG72-1422</name>
</gene>
<evidence type="ECO:0000259" key="9">
    <source>
        <dbReference type="Pfam" id="PF01545"/>
    </source>
</evidence>
<organism evidence="11">
    <name type="scientific">uncultured Nocardioidaceae bacterium</name>
    <dbReference type="NCBI Taxonomy" id="253824"/>
    <lineage>
        <taxon>Bacteria</taxon>
        <taxon>Bacillati</taxon>
        <taxon>Actinomycetota</taxon>
        <taxon>Actinomycetes</taxon>
        <taxon>Propionibacteriales</taxon>
        <taxon>Nocardioidaceae</taxon>
        <taxon>environmental samples</taxon>
    </lineage>
</organism>
<comment type="similarity">
    <text evidence="2">Belongs to the cation diffusion facilitator (CDF) transporter (TC 2.A.4) family. SLC30A subfamily.</text>
</comment>
<dbReference type="InterPro" id="IPR027470">
    <property type="entry name" value="Cation_efflux_CTD"/>
</dbReference>
<evidence type="ECO:0000256" key="8">
    <source>
        <dbReference type="SAM" id="Phobius"/>
    </source>
</evidence>
<dbReference type="SUPFAM" id="SSF161111">
    <property type="entry name" value="Cation efflux protein transmembrane domain-like"/>
    <property type="match status" value="1"/>
</dbReference>
<feature type="transmembrane region" description="Helical" evidence="8">
    <location>
        <begin position="56"/>
        <end position="82"/>
    </location>
</feature>
<dbReference type="InterPro" id="IPR058533">
    <property type="entry name" value="Cation_efflux_TM"/>
</dbReference>
<dbReference type="SUPFAM" id="SSF160240">
    <property type="entry name" value="Cation efflux protein cytoplasmic domain-like"/>
    <property type="match status" value="1"/>
</dbReference>
<evidence type="ECO:0000256" key="7">
    <source>
        <dbReference type="ARBA" id="ARBA00023136"/>
    </source>
</evidence>
<keyword evidence="7 8" id="KW-0472">Membrane</keyword>
<dbReference type="InterPro" id="IPR002524">
    <property type="entry name" value="Cation_efflux"/>
</dbReference>
<comment type="subcellular location">
    <subcellularLocation>
        <location evidence="1">Membrane</location>
        <topology evidence="1">Multi-pass membrane protein</topology>
    </subcellularLocation>
</comment>
<evidence type="ECO:0000256" key="1">
    <source>
        <dbReference type="ARBA" id="ARBA00004141"/>
    </source>
</evidence>
<dbReference type="InterPro" id="IPR050681">
    <property type="entry name" value="CDF/SLC30A"/>
</dbReference>
<evidence type="ECO:0000313" key="11">
    <source>
        <dbReference type="EMBL" id="CAA9350406.1"/>
    </source>
</evidence>
<feature type="domain" description="Cation efflux protein transmembrane" evidence="9">
    <location>
        <begin position="2"/>
        <end position="113"/>
    </location>
</feature>
<proteinExistence type="inferred from homology"/>
<dbReference type="Gene3D" id="1.20.1510.10">
    <property type="entry name" value="Cation efflux protein transmembrane domain"/>
    <property type="match status" value="1"/>
</dbReference>
<keyword evidence="4 8" id="KW-0812">Transmembrane</keyword>
<dbReference type="InterPro" id="IPR036837">
    <property type="entry name" value="Cation_efflux_CTD_sf"/>
</dbReference>
<keyword evidence="5 8" id="KW-1133">Transmembrane helix</keyword>
<feature type="domain" description="Cation efflux protein cytoplasmic" evidence="10">
    <location>
        <begin position="117"/>
        <end position="196"/>
    </location>
</feature>